<dbReference type="InParanoid" id="C3XVF4"/>
<sequence>SLRIIYANSFHEGRLEIFHNSSWGTICDVGWTQASSRTACRQLGYMEASPVTAALPGTGSAPIVLSNVVCTGTENSLTDCTNNGWGNVGLLCTHANDVVVRCSGKL</sequence>
<gene>
    <name evidence="5" type="ORF">BRAFLDRAFT_227745</name>
</gene>
<evidence type="ECO:0000259" key="4">
    <source>
        <dbReference type="PROSITE" id="PS50287"/>
    </source>
</evidence>
<protein>
    <recommendedName>
        <fullName evidence="4">SRCR domain-containing protein</fullName>
    </recommendedName>
</protein>
<dbReference type="PRINTS" id="PR00258">
    <property type="entry name" value="SPERACTRCPTR"/>
</dbReference>
<proteinExistence type="predicted"/>
<keyword evidence="2 3" id="KW-1015">Disulfide bond</keyword>
<dbReference type="SUPFAM" id="SSF56487">
    <property type="entry name" value="SRCR-like"/>
    <property type="match status" value="1"/>
</dbReference>
<reference evidence="5" key="1">
    <citation type="journal article" date="2008" name="Nature">
        <title>The amphioxus genome and the evolution of the chordate karyotype.</title>
        <authorList>
            <consortium name="US DOE Joint Genome Institute (JGI-PGF)"/>
            <person name="Putnam N.H."/>
            <person name="Butts T."/>
            <person name="Ferrier D.E.K."/>
            <person name="Furlong R.F."/>
            <person name="Hellsten U."/>
            <person name="Kawashima T."/>
            <person name="Robinson-Rechavi M."/>
            <person name="Shoguchi E."/>
            <person name="Terry A."/>
            <person name="Yu J.-K."/>
            <person name="Benito-Gutierrez E.L."/>
            <person name="Dubchak I."/>
            <person name="Garcia-Fernandez J."/>
            <person name="Gibson-Brown J.J."/>
            <person name="Grigoriev I.V."/>
            <person name="Horton A.C."/>
            <person name="de Jong P.J."/>
            <person name="Jurka J."/>
            <person name="Kapitonov V.V."/>
            <person name="Kohara Y."/>
            <person name="Kuroki Y."/>
            <person name="Lindquist E."/>
            <person name="Lucas S."/>
            <person name="Osoegawa K."/>
            <person name="Pennacchio L.A."/>
            <person name="Salamov A.A."/>
            <person name="Satou Y."/>
            <person name="Sauka-Spengler T."/>
            <person name="Schmutz J."/>
            <person name="Shin-I T."/>
            <person name="Toyoda A."/>
            <person name="Bronner-Fraser M."/>
            <person name="Fujiyama A."/>
            <person name="Holland L.Z."/>
            <person name="Holland P.W.H."/>
            <person name="Satoh N."/>
            <person name="Rokhsar D.S."/>
        </authorList>
    </citation>
    <scope>NUCLEOTIDE SEQUENCE [LARGE SCALE GENOMIC DNA]</scope>
    <source>
        <strain evidence="5">S238N-H82</strain>
        <tissue evidence="5">Testes</tissue>
    </source>
</reference>
<dbReference type="AlphaFoldDB" id="C3XVF4"/>
<comment type="caution">
    <text evidence="3">Lacks conserved residue(s) required for the propagation of feature annotation.</text>
</comment>
<dbReference type="PANTHER" id="PTHR48071">
    <property type="entry name" value="SRCR DOMAIN-CONTAINING PROTEIN"/>
    <property type="match status" value="1"/>
</dbReference>
<organism>
    <name type="scientific">Branchiostoma floridae</name>
    <name type="common">Florida lancelet</name>
    <name type="synonym">Amphioxus</name>
    <dbReference type="NCBI Taxonomy" id="7739"/>
    <lineage>
        <taxon>Eukaryota</taxon>
        <taxon>Metazoa</taxon>
        <taxon>Chordata</taxon>
        <taxon>Cephalochordata</taxon>
        <taxon>Leptocardii</taxon>
        <taxon>Amphioxiformes</taxon>
        <taxon>Branchiostomatidae</taxon>
        <taxon>Branchiostoma</taxon>
    </lineage>
</organism>
<dbReference type="InterPro" id="IPR036772">
    <property type="entry name" value="SRCR-like_dom_sf"/>
</dbReference>
<dbReference type="Pfam" id="PF00530">
    <property type="entry name" value="SRCR"/>
    <property type="match status" value="1"/>
</dbReference>
<dbReference type="PANTHER" id="PTHR48071:SF28">
    <property type="entry name" value="SRCR DOMAIN-CONTAINING PROTEIN"/>
    <property type="match status" value="1"/>
</dbReference>
<dbReference type="EMBL" id="GG666468">
    <property type="protein sequence ID" value="EEN68080.1"/>
    <property type="molecule type" value="Genomic_DNA"/>
</dbReference>
<name>C3XVF4_BRAFL</name>
<dbReference type="InterPro" id="IPR001190">
    <property type="entry name" value="SRCR"/>
</dbReference>
<feature type="domain" description="SRCR" evidence="4">
    <location>
        <begin position="2"/>
        <end position="103"/>
    </location>
</feature>
<evidence type="ECO:0000256" key="1">
    <source>
        <dbReference type="ARBA" id="ARBA00022729"/>
    </source>
</evidence>
<evidence type="ECO:0000256" key="3">
    <source>
        <dbReference type="PROSITE-ProRule" id="PRU00196"/>
    </source>
</evidence>
<evidence type="ECO:0000256" key="2">
    <source>
        <dbReference type="ARBA" id="ARBA00023157"/>
    </source>
</evidence>
<keyword evidence="1" id="KW-0732">Signal</keyword>
<dbReference type="FunFam" id="3.10.250.10:FF:000001">
    <property type="entry name" value="Lysyl oxidase 4 isoform X1"/>
    <property type="match status" value="1"/>
</dbReference>
<dbReference type="GO" id="GO:0016020">
    <property type="term" value="C:membrane"/>
    <property type="evidence" value="ECO:0007669"/>
    <property type="project" value="InterPro"/>
</dbReference>
<feature type="disulfide bond" evidence="3">
    <location>
        <begin position="70"/>
        <end position="80"/>
    </location>
</feature>
<dbReference type="SMART" id="SM00202">
    <property type="entry name" value="SR"/>
    <property type="match status" value="1"/>
</dbReference>
<evidence type="ECO:0000313" key="5">
    <source>
        <dbReference type="EMBL" id="EEN68080.1"/>
    </source>
</evidence>
<dbReference type="Gene3D" id="3.10.250.10">
    <property type="entry name" value="SRCR-like domain"/>
    <property type="match status" value="1"/>
</dbReference>
<feature type="non-terminal residue" evidence="5">
    <location>
        <position position="1"/>
    </location>
</feature>
<accession>C3XVF4</accession>
<dbReference type="PROSITE" id="PS50287">
    <property type="entry name" value="SRCR_2"/>
    <property type="match status" value="1"/>
</dbReference>